<evidence type="ECO:0008006" key="3">
    <source>
        <dbReference type="Google" id="ProtNLM"/>
    </source>
</evidence>
<gene>
    <name evidence="1" type="ORF">BLA6863_00142</name>
</gene>
<proteinExistence type="predicted"/>
<accession>A0A6P2GR17</accession>
<dbReference type="AlphaFoldDB" id="A0A6P2GR17"/>
<organism evidence="1 2">
    <name type="scientific">Burkholderia lata (strain ATCC 17760 / DSM 23089 / LMG 22485 / NCIMB 9086 / R18194 / 383)</name>
    <dbReference type="NCBI Taxonomy" id="482957"/>
    <lineage>
        <taxon>Bacteria</taxon>
        <taxon>Pseudomonadati</taxon>
        <taxon>Pseudomonadota</taxon>
        <taxon>Betaproteobacteria</taxon>
        <taxon>Burkholderiales</taxon>
        <taxon>Burkholderiaceae</taxon>
        <taxon>Burkholderia</taxon>
        <taxon>Burkholderia cepacia complex</taxon>
    </lineage>
</organism>
<evidence type="ECO:0000313" key="2">
    <source>
        <dbReference type="Proteomes" id="UP000494170"/>
    </source>
</evidence>
<evidence type="ECO:0000313" key="1">
    <source>
        <dbReference type="EMBL" id="VWB06954.1"/>
    </source>
</evidence>
<dbReference type="Proteomes" id="UP000494170">
    <property type="component" value="Unassembled WGS sequence"/>
</dbReference>
<dbReference type="RefSeq" id="WP_254601379.1">
    <property type="nucleotide sequence ID" value="NZ_CABVPY010000001.1"/>
</dbReference>
<sequence>MTLPVVMTASGPVPNSPAALNSDLIVTVQEEDADFTANLPGLLLEDLTSTGTAMLAQMDQSRVDAINSVTPYGANAFILSQQGAMFGIPQGIPVNTNVLVVFSGSTVKGYVIPNGFIVSDGTYQYIIQSGGTIGASGQTQPLLAVANQSGTWAVPSGSVNQIVTSQASPYNTAVTVSNPQAGTPATTTESVQSYRARIMQAQSIAGQGTPAYLETQLKNLPGVTPRLVTVIQSPFGWEVICGGGDPYQVAGAIYLGTLDLSTIVGSSTTARNVNVTIADAPNTYNVVYVNPPQQTVTVTATWNTNLPNFTAGAQVNQFAAVAIQNYINGIVVGQPMNLNSMSAAFSNSISSVLSIDNLSALTFAVYVNGVLTSPVAGTELIPGDSESYFECAANGATVVQG</sequence>
<dbReference type="EMBL" id="CABVPY010000001">
    <property type="protein sequence ID" value="VWB06954.1"/>
    <property type="molecule type" value="Genomic_DNA"/>
</dbReference>
<reference evidence="1 2" key="1">
    <citation type="submission" date="2019-09" db="EMBL/GenBank/DDBJ databases">
        <authorList>
            <person name="Depoorter E."/>
        </authorList>
    </citation>
    <scope>NUCLEOTIDE SEQUENCE [LARGE SCALE GENOMIC DNA]</scope>
    <source>
        <strain evidence="1">LMG 6863</strain>
    </source>
</reference>
<name>A0A6P2GR17_BURL3</name>
<protein>
    <recommendedName>
        <fullName evidence="3">Baseplate protein J-like domain-containing protein</fullName>
    </recommendedName>
</protein>